<name>A0A5M6J223_9PROT</name>
<organism evidence="2 3">
    <name type="scientific">Rhodovastum atsumiense</name>
    <dbReference type="NCBI Taxonomy" id="504468"/>
    <lineage>
        <taxon>Bacteria</taxon>
        <taxon>Pseudomonadati</taxon>
        <taxon>Pseudomonadota</taxon>
        <taxon>Alphaproteobacteria</taxon>
        <taxon>Acetobacterales</taxon>
        <taxon>Acetobacteraceae</taxon>
        <taxon>Rhodovastum</taxon>
    </lineage>
</organism>
<evidence type="ECO:0000259" key="1">
    <source>
        <dbReference type="Pfam" id="PF24793"/>
    </source>
</evidence>
<gene>
    <name evidence="2" type="ORF">F1189_00490</name>
</gene>
<protein>
    <recommendedName>
        <fullName evidence="1">Glucosamine inositolphosphorylceramide transferase 1 N-terminal domain-containing protein</fullName>
    </recommendedName>
</protein>
<dbReference type="AlphaFoldDB" id="A0A5M6J223"/>
<dbReference type="OrthoDB" id="3771157at2"/>
<dbReference type="EMBL" id="VWPK01000001">
    <property type="protein sequence ID" value="KAA5614642.1"/>
    <property type="molecule type" value="Genomic_DNA"/>
</dbReference>
<dbReference type="InterPro" id="IPR056442">
    <property type="entry name" value="GINT1_N"/>
</dbReference>
<evidence type="ECO:0000313" key="3">
    <source>
        <dbReference type="Proteomes" id="UP000325255"/>
    </source>
</evidence>
<dbReference type="SUPFAM" id="SSF75005">
    <property type="entry name" value="Arabinanase/levansucrase/invertase"/>
    <property type="match status" value="1"/>
</dbReference>
<evidence type="ECO:0000313" key="2">
    <source>
        <dbReference type="EMBL" id="KAA5614642.1"/>
    </source>
</evidence>
<keyword evidence="3" id="KW-1185">Reference proteome</keyword>
<dbReference type="InterPro" id="IPR023296">
    <property type="entry name" value="Glyco_hydro_beta-prop_sf"/>
</dbReference>
<dbReference type="Proteomes" id="UP000325255">
    <property type="component" value="Unassembled WGS sequence"/>
</dbReference>
<accession>A0A5M6J223</accession>
<dbReference type="RefSeq" id="WP_150038377.1">
    <property type="nucleotide sequence ID" value="NZ_OW485601.1"/>
</dbReference>
<dbReference type="Pfam" id="PF24793">
    <property type="entry name" value="GINT1_N"/>
    <property type="match status" value="1"/>
</dbReference>
<sequence>MALIRAVGLHPTSPLACHIRRSLDEWAHLAATGHQPRDAASWRRAATGTALQWFETASDESAPPDGAENMHDIILDLHGLTPCHQGRLWRIVDGSGHCLLAPFFALDHCWRRPALLPMFLIESRDGGLSWHVLAEAFPSAAHHYRDLLDVAGRCSAWLIGRALRGPACLAAGAGRAWQPLSRPRPGRPSRLRRWAAGTGARWRDRLMAEEWAIAVLDKRPETLLTDQVVSPSHWIRMPVSQGFLADPFAWPGRPDVVLCEEFNHRTGRGILTALTTDGTRIITAEPIMLGETCHLSYPSTWQEGDRIFCLPEMAGARRQILYELAPGKPPAPFAVIVEGVAMADATLFRHDGRFWIAYTDTAFGLHDNLCLMYADCLEGPWRPCRANPVKIDIRSSRCGGTPFHVGDALYRPAQDCSATYGGALVVNRIVTCTPLSYEEVPVARIEPDPKGSFPHGLHTLSMCAGGVLIDGKRWVFAPKVVLQRLWRRLPRPRAGTVTGA</sequence>
<reference evidence="2 3" key="1">
    <citation type="submission" date="2019-09" db="EMBL/GenBank/DDBJ databases">
        <title>Genome sequence of Rhodovastum atsumiense, a diverse member of the Acetobacteraceae family of non-sulfur purple photosynthetic bacteria.</title>
        <authorList>
            <person name="Meyer T."/>
            <person name="Kyndt J."/>
        </authorList>
    </citation>
    <scope>NUCLEOTIDE SEQUENCE [LARGE SCALE GENOMIC DNA]</scope>
    <source>
        <strain evidence="2 3">DSM 21279</strain>
    </source>
</reference>
<feature type="domain" description="Glucosamine inositolphosphorylceramide transferase 1 N-terminal" evidence="1">
    <location>
        <begin position="234"/>
        <end position="443"/>
    </location>
</feature>
<comment type="caution">
    <text evidence="2">The sequence shown here is derived from an EMBL/GenBank/DDBJ whole genome shotgun (WGS) entry which is preliminary data.</text>
</comment>
<proteinExistence type="predicted"/>